<dbReference type="Pfam" id="PF12174">
    <property type="entry name" value="RST"/>
    <property type="match status" value="1"/>
</dbReference>
<dbReference type="GO" id="GO:0005634">
    <property type="term" value="C:nucleus"/>
    <property type="evidence" value="ECO:0007669"/>
    <property type="project" value="UniProtKB-SubCell"/>
</dbReference>
<proteinExistence type="predicted"/>
<keyword evidence="3" id="KW-0346">Stress response</keyword>
<dbReference type="Proteomes" id="UP000236161">
    <property type="component" value="Unassembled WGS sequence"/>
</dbReference>
<dbReference type="STRING" id="1088818.A0A2I0A4C7"/>
<name>A0A2I0A4C7_9ASPA</name>
<dbReference type="OrthoDB" id="6133115at2759"/>
<feature type="domain" description="PARP catalytic" evidence="5">
    <location>
        <begin position="224"/>
        <end position="446"/>
    </location>
</feature>
<evidence type="ECO:0000256" key="4">
    <source>
        <dbReference type="ARBA" id="ARBA00023242"/>
    </source>
</evidence>
<dbReference type="AlphaFoldDB" id="A0A2I0A4C7"/>
<comment type="subcellular location">
    <subcellularLocation>
        <location evidence="1">Nucleus</location>
    </subcellularLocation>
</comment>
<evidence type="ECO:0000256" key="2">
    <source>
        <dbReference type="ARBA" id="ARBA00022473"/>
    </source>
</evidence>
<protein>
    <submittedName>
        <fullName evidence="7">Putative inactive poly [ADP-ribose] polymerase SRO3</fullName>
    </submittedName>
</protein>
<accession>A0A2I0A4C7</accession>
<reference evidence="7 8" key="1">
    <citation type="journal article" date="2017" name="Nature">
        <title>The Apostasia genome and the evolution of orchids.</title>
        <authorList>
            <person name="Zhang G.Q."/>
            <person name="Liu K.W."/>
            <person name="Li Z."/>
            <person name="Lohaus R."/>
            <person name="Hsiao Y.Y."/>
            <person name="Niu S.C."/>
            <person name="Wang J.Y."/>
            <person name="Lin Y.C."/>
            <person name="Xu Q."/>
            <person name="Chen L.J."/>
            <person name="Yoshida K."/>
            <person name="Fujiwara S."/>
            <person name="Wang Z.W."/>
            <person name="Zhang Y.Q."/>
            <person name="Mitsuda N."/>
            <person name="Wang M."/>
            <person name="Liu G.H."/>
            <person name="Pecoraro L."/>
            <person name="Huang H.X."/>
            <person name="Xiao X.J."/>
            <person name="Lin M."/>
            <person name="Wu X.Y."/>
            <person name="Wu W.L."/>
            <person name="Chen Y.Y."/>
            <person name="Chang S.B."/>
            <person name="Sakamoto S."/>
            <person name="Ohme-Takagi M."/>
            <person name="Yagi M."/>
            <person name="Zeng S.J."/>
            <person name="Shen C.Y."/>
            <person name="Yeh C.M."/>
            <person name="Luo Y.B."/>
            <person name="Tsai W.C."/>
            <person name="Van de Peer Y."/>
            <person name="Liu Z.J."/>
        </authorList>
    </citation>
    <scope>NUCLEOTIDE SEQUENCE [LARGE SCALE GENOMIC DNA]</scope>
    <source>
        <strain evidence="8">cv. Shenzhen</strain>
        <tissue evidence="7">Stem</tissue>
    </source>
</reference>
<dbReference type="GO" id="GO:0003950">
    <property type="term" value="F:NAD+ poly-ADP-ribosyltransferase activity"/>
    <property type="evidence" value="ECO:0007669"/>
    <property type="project" value="InterPro"/>
</dbReference>
<evidence type="ECO:0000259" key="5">
    <source>
        <dbReference type="PROSITE" id="PS51059"/>
    </source>
</evidence>
<dbReference type="PROSITE" id="PS51059">
    <property type="entry name" value="PARP_CATALYTIC"/>
    <property type="match status" value="1"/>
</dbReference>
<dbReference type="InterPro" id="IPR044964">
    <property type="entry name" value="RCD1/SRO1-5"/>
</dbReference>
<dbReference type="EMBL" id="KZ452026">
    <property type="protein sequence ID" value="PKA50397.1"/>
    <property type="molecule type" value="Genomic_DNA"/>
</dbReference>
<dbReference type="Pfam" id="PF23467">
    <property type="entry name" value="WWE_5"/>
    <property type="match status" value="1"/>
</dbReference>
<dbReference type="InterPro" id="IPR057823">
    <property type="entry name" value="WWE_RCD1"/>
</dbReference>
<keyword evidence="8" id="KW-1185">Reference proteome</keyword>
<keyword evidence="2" id="KW-0217">Developmental protein</keyword>
<gene>
    <name evidence="7" type="primary">SRO3</name>
    <name evidence="7" type="ORF">AXF42_Ash013486</name>
</gene>
<sequence length="514" mass="57426">MAAKQKQAEFKPTTFCFLLPILLVEKNHLLASVFASPISLMRGSNHRSVYIDGETAVTEEPVCSVISDSSSSRDSEAEVLSIQNSDLSSEFFRPDELLRAFNNFKNSGCPRRFLFFSAYEWVDIPHQVFDELTRGFLAGKAVLEVPVDGKTYLFDFLRMCRIDTATGSQNLIAWIDVNGRCFFPSCASEGKGKAELGLIIDNFLLNLSKYGRPLGRKVNCDSVEVPSACSVEPRWPDATLLRDDDRFYKVVQQLFFSGMKRFAPHTVITSIHRCTHSTPSGNSRLLSFQLQKKATMKARGETNVKFGWYGTSASNVAKIMSFGFEQPNSGQMGLQAHGIGVHLSSPHSPYASVLLSEAGDDGEKHVILCRIIAGKSEKVDAGSSQDHPTSEGFDSGVDDFVNPKWYVVWGVHMNTHILPEYIVSFKPSGHFQDTSQRSMKSTGTQNKSSVMNLSFLKLFTEIGRSLPSSRMQALEMLYNKYKVGKIRKEVFIRYMRSIAGDKLLTLTIKKLRGY</sequence>
<keyword evidence="4" id="KW-0539">Nucleus</keyword>
<dbReference type="Gene3D" id="3.90.228.10">
    <property type="match status" value="1"/>
</dbReference>
<evidence type="ECO:0000313" key="8">
    <source>
        <dbReference type="Proteomes" id="UP000236161"/>
    </source>
</evidence>
<feature type="domain" description="RST" evidence="6">
    <location>
        <begin position="446"/>
        <end position="514"/>
    </location>
</feature>
<organism evidence="7 8">
    <name type="scientific">Apostasia shenzhenica</name>
    <dbReference type="NCBI Taxonomy" id="1088818"/>
    <lineage>
        <taxon>Eukaryota</taxon>
        <taxon>Viridiplantae</taxon>
        <taxon>Streptophyta</taxon>
        <taxon>Embryophyta</taxon>
        <taxon>Tracheophyta</taxon>
        <taxon>Spermatophyta</taxon>
        <taxon>Magnoliopsida</taxon>
        <taxon>Liliopsida</taxon>
        <taxon>Asparagales</taxon>
        <taxon>Orchidaceae</taxon>
        <taxon>Apostasioideae</taxon>
        <taxon>Apostasia</taxon>
    </lineage>
</organism>
<evidence type="ECO:0000256" key="1">
    <source>
        <dbReference type="ARBA" id="ARBA00004123"/>
    </source>
</evidence>
<dbReference type="InterPro" id="IPR012317">
    <property type="entry name" value="Poly(ADP-ribose)pol_cat_dom"/>
</dbReference>
<dbReference type="PANTHER" id="PTHR32263:SF19">
    <property type="entry name" value="OS03G0230300 PROTEIN"/>
    <property type="match status" value="1"/>
</dbReference>
<dbReference type="PANTHER" id="PTHR32263">
    <property type="entry name" value="INACTIVE POLY [ADP-RIBOSE] POLYMERASE SRO4-RELATED"/>
    <property type="match status" value="1"/>
</dbReference>
<evidence type="ECO:0000313" key="7">
    <source>
        <dbReference type="EMBL" id="PKA50397.1"/>
    </source>
</evidence>
<evidence type="ECO:0000256" key="3">
    <source>
        <dbReference type="ARBA" id="ARBA00023016"/>
    </source>
</evidence>
<evidence type="ECO:0000259" key="6">
    <source>
        <dbReference type="PROSITE" id="PS51879"/>
    </source>
</evidence>
<dbReference type="InterPro" id="IPR022003">
    <property type="entry name" value="RST"/>
</dbReference>
<dbReference type="PROSITE" id="PS51879">
    <property type="entry name" value="RST"/>
    <property type="match status" value="1"/>
</dbReference>
<dbReference type="SUPFAM" id="SSF56399">
    <property type="entry name" value="ADP-ribosylation"/>
    <property type="match status" value="1"/>
</dbReference>